<reference evidence="3" key="1">
    <citation type="journal article" date="2019" name="Int. J. Syst. Evol. Microbiol.">
        <title>The Global Catalogue of Microorganisms (GCM) 10K type strain sequencing project: providing services to taxonomists for standard genome sequencing and annotation.</title>
        <authorList>
            <consortium name="The Broad Institute Genomics Platform"/>
            <consortium name="The Broad Institute Genome Sequencing Center for Infectious Disease"/>
            <person name="Wu L."/>
            <person name="Ma J."/>
        </authorList>
    </citation>
    <scope>NUCLEOTIDE SEQUENCE [LARGE SCALE GENOMIC DNA]</scope>
    <source>
        <strain evidence="3">JCM 4602</strain>
    </source>
</reference>
<organism evidence="2 3">
    <name type="scientific">Streptomyces rubiginosohelvolus</name>
    <dbReference type="NCBI Taxonomy" id="67362"/>
    <lineage>
        <taxon>Bacteria</taxon>
        <taxon>Bacillati</taxon>
        <taxon>Actinomycetota</taxon>
        <taxon>Actinomycetes</taxon>
        <taxon>Kitasatosporales</taxon>
        <taxon>Streptomycetaceae</taxon>
        <taxon>Streptomyces</taxon>
    </lineage>
</organism>
<protein>
    <recommendedName>
        <fullName evidence="4">DUF11 domain-containing protein</fullName>
    </recommendedName>
</protein>
<feature type="compositionally biased region" description="Low complexity" evidence="1">
    <location>
        <begin position="27"/>
        <end position="37"/>
    </location>
</feature>
<accession>A0ABQ3BIS1</accession>
<proteinExistence type="predicted"/>
<gene>
    <name evidence="2" type="ORF">GCM10010328_20340</name>
</gene>
<dbReference type="EMBL" id="BMUW01000002">
    <property type="protein sequence ID" value="GGZ45738.1"/>
    <property type="molecule type" value="Genomic_DNA"/>
</dbReference>
<evidence type="ECO:0000256" key="1">
    <source>
        <dbReference type="SAM" id="MobiDB-lite"/>
    </source>
</evidence>
<feature type="region of interest" description="Disordered" evidence="1">
    <location>
        <begin position="27"/>
        <end position="51"/>
    </location>
</feature>
<comment type="caution">
    <text evidence="2">The sequence shown here is derived from an EMBL/GenBank/DDBJ whole genome shotgun (WGS) entry which is preliminary data.</text>
</comment>
<evidence type="ECO:0000313" key="3">
    <source>
        <dbReference type="Proteomes" id="UP000624183"/>
    </source>
</evidence>
<sequence>MVASRYEGPPCSGHVARLSVAPAAAAPKSATSSPARAFPTVARPTRRTETGPSLPYNHPWISAVLIPVKKTLIASAAVLGALAAVTGPAAAPAAAASDALWLWSDPYEITLAGPSEDGSPSPSQSLTVQISHDNTATTVPAGTLTVDASDVASFAEVTWPANCRPENETTAVCTTPELPGGANAPAARIGLTTKPGATDGTAGYVRYTAQAGGMNAYPGETYVAVNDGPALGLTQAEYRTGMAPDEPFDSSVVLGNQGNRTADRTLLTVFTSRGIRLGMSVPSNCESTNAVTGRTFLCVLDERTTPGSYHSLPLKFRTKDMALFDRVDYSAQPYSEQALAEARAGRAFTPGVGPEVNLTPTAAPADELQPYRSFTVKTVNQADYRLTASTVSGAAGDTVPATVTVHNAGPAWVASLGAGEPAATVDIDIPAGTSVATAPDACWSQSETRYRCNTPIYLTESGKPATHTFPFTLHIDEVIPNSTARAAIYNDAYEPAVRTFDPDLTNNTATLTVNPSTS</sequence>
<evidence type="ECO:0000313" key="2">
    <source>
        <dbReference type="EMBL" id="GGZ45738.1"/>
    </source>
</evidence>
<evidence type="ECO:0008006" key="4">
    <source>
        <dbReference type="Google" id="ProtNLM"/>
    </source>
</evidence>
<name>A0ABQ3BIS1_9ACTN</name>
<keyword evidence="3" id="KW-1185">Reference proteome</keyword>
<dbReference type="Proteomes" id="UP000624183">
    <property type="component" value="Unassembled WGS sequence"/>
</dbReference>